<evidence type="ECO:0000313" key="3">
    <source>
        <dbReference type="Proteomes" id="UP000094165"/>
    </source>
</evidence>
<proteinExistence type="predicted"/>
<comment type="caution">
    <text evidence="2">The sequence shown here is derived from an EMBL/GenBank/DDBJ whole genome shotgun (WGS) entry which is preliminary data.</text>
</comment>
<reference evidence="2 3" key="1">
    <citation type="journal article" date="2012" name="Science">
        <title>Ecological populations of bacteria act as socially cohesive units of antibiotic production and resistance.</title>
        <authorList>
            <person name="Cordero O.X."/>
            <person name="Wildschutte H."/>
            <person name="Kirkup B."/>
            <person name="Proehl S."/>
            <person name="Ngo L."/>
            <person name="Hussain F."/>
            <person name="Le Roux F."/>
            <person name="Mincer T."/>
            <person name="Polz M.F."/>
        </authorList>
    </citation>
    <scope>NUCLEOTIDE SEQUENCE [LARGE SCALE GENOMIC DNA]</scope>
    <source>
        <strain evidence="2 3">FF-238</strain>
    </source>
</reference>
<dbReference type="RefSeq" id="WP_017054780.1">
    <property type="nucleotide sequence ID" value="NZ_AJYW02000051.1"/>
</dbReference>
<organism evidence="2 3">
    <name type="scientific">Vibrio genomosp. F6 str. FF-238</name>
    <dbReference type="NCBI Taxonomy" id="1191298"/>
    <lineage>
        <taxon>Bacteria</taxon>
        <taxon>Pseudomonadati</taxon>
        <taxon>Pseudomonadota</taxon>
        <taxon>Gammaproteobacteria</taxon>
        <taxon>Vibrionales</taxon>
        <taxon>Vibrionaceae</taxon>
        <taxon>Vibrio</taxon>
    </lineage>
</organism>
<name>A0A1E5D452_9VIBR</name>
<dbReference type="EMBL" id="AJYW02000051">
    <property type="protein sequence ID" value="OEE78308.1"/>
    <property type="molecule type" value="Genomic_DNA"/>
</dbReference>
<dbReference type="Pfam" id="PF07603">
    <property type="entry name" value="Lcl_C"/>
    <property type="match status" value="1"/>
</dbReference>
<dbReference type="InterPro" id="IPR011460">
    <property type="entry name" value="Lcl_C"/>
</dbReference>
<dbReference type="Proteomes" id="UP000094165">
    <property type="component" value="Unassembled WGS sequence"/>
</dbReference>
<feature type="domain" description="Lcl C-terminal" evidence="1">
    <location>
        <begin position="291"/>
        <end position="420"/>
    </location>
</feature>
<dbReference type="AlphaFoldDB" id="A0A1E5D452"/>
<protein>
    <submittedName>
        <fullName evidence="2">DUF1566 domain-containing protein</fullName>
    </submittedName>
</protein>
<accession>A0A1E5D452</accession>
<dbReference type="PROSITE" id="PS51257">
    <property type="entry name" value="PROKAR_LIPOPROTEIN"/>
    <property type="match status" value="1"/>
</dbReference>
<evidence type="ECO:0000313" key="2">
    <source>
        <dbReference type="EMBL" id="OEE78308.1"/>
    </source>
</evidence>
<keyword evidence="3" id="KW-1185">Reference proteome</keyword>
<evidence type="ECO:0000259" key="1">
    <source>
        <dbReference type="Pfam" id="PF07603"/>
    </source>
</evidence>
<gene>
    <name evidence="2" type="ORF">A130_03425</name>
</gene>
<sequence>MKFQYSFIAASLALVGCGGGSGGDTTAPTYDVAGTIVSQGTLLDTPVCVDLNQNFACDSTEPNTKSDNSGKFALNSSNKNILTSTILAQVDQGSSQTLSLATPGQNLATGNTINGVTTLMAGLVVDGKTVAQAEEIVKAQLTDAGVSLSGSVMSNASASEFDHLEQNAVALLAEMQPDQMTKGVALLAQSLSYQSKSLASELLTQAEAKAFAEEISAVAEQTVGSNDTGVVLHFVDGAADVAEVQTSYPGQDAEYGFDKDDKQASTGAGFKFVKLDSQGTTLAADATEWACTMDERTGLVWENKSADASSVQFKDRTFVFESTTFKPYYEDLEVVGCVDAADGICSTSQYVEHINKQSLCGIADWRLPTYQEFYDALDLGETEKDTDGNVYGMTMDYFPQQGKGSPDIESGAIWLSDFTFNNYSTYNYEGALQFAVVAAKGADRGYVSFVEIYSDKVERDTGSSFQFPIRLVAVKGQ</sequence>